<gene>
    <name evidence="2" type="ORF">LUCI_1334</name>
</gene>
<dbReference type="Proteomes" id="UP000277811">
    <property type="component" value="Unassembled WGS sequence"/>
</dbReference>
<feature type="transmembrane region" description="Helical" evidence="1">
    <location>
        <begin position="116"/>
        <end position="144"/>
    </location>
</feature>
<feature type="transmembrane region" description="Helical" evidence="1">
    <location>
        <begin position="39"/>
        <end position="61"/>
    </location>
</feature>
<feature type="transmembrane region" description="Helical" evidence="1">
    <location>
        <begin position="68"/>
        <end position="89"/>
    </location>
</feature>
<organism evidence="2 3">
    <name type="scientific">Lucifera butyrica</name>
    <dbReference type="NCBI Taxonomy" id="1351585"/>
    <lineage>
        <taxon>Bacteria</taxon>
        <taxon>Bacillati</taxon>
        <taxon>Bacillota</taxon>
        <taxon>Negativicutes</taxon>
        <taxon>Veillonellales</taxon>
        <taxon>Veillonellaceae</taxon>
        <taxon>Lucifera</taxon>
    </lineage>
</organism>
<evidence type="ECO:0000313" key="3">
    <source>
        <dbReference type="Proteomes" id="UP000277811"/>
    </source>
</evidence>
<name>A0A498R4P7_9FIRM</name>
<keyword evidence="1" id="KW-1133">Transmembrane helix</keyword>
<accession>A0A498R4P7</accession>
<protein>
    <submittedName>
        <fullName evidence="2">Uncharacterized protein</fullName>
    </submittedName>
</protein>
<keyword evidence="1" id="KW-0472">Membrane</keyword>
<sequence>MLKIEKTFRFTVIGFIFMAIAQVDFINGSFILRGPSSEMRFIFLTIGITVLCTLATLYFTFKERLKLFFNLSIGFVIFHTVWFMMGLVVERQNSIPMKGSMPLFHEAFTSYINGDFIIMLIMNVMSLILAFLYFITVMIVILMIKKCYKQIMTYWLARKD</sequence>
<dbReference type="AlphaFoldDB" id="A0A498R4P7"/>
<feature type="transmembrane region" description="Helical" evidence="1">
    <location>
        <begin position="12"/>
        <end position="33"/>
    </location>
</feature>
<reference evidence="2 3" key="1">
    <citation type="submission" date="2018-06" db="EMBL/GenBank/DDBJ databases">
        <authorList>
            <person name="Strepis N."/>
        </authorList>
    </citation>
    <scope>NUCLEOTIDE SEQUENCE [LARGE SCALE GENOMIC DNA]</scope>
    <source>
        <strain evidence="2">LUCI</strain>
    </source>
</reference>
<dbReference type="RefSeq" id="WP_122627074.1">
    <property type="nucleotide sequence ID" value="NZ_UPPP01000061.1"/>
</dbReference>
<dbReference type="EMBL" id="UPPP01000061">
    <property type="protein sequence ID" value="VBB06119.1"/>
    <property type="molecule type" value="Genomic_DNA"/>
</dbReference>
<keyword evidence="1" id="KW-0812">Transmembrane</keyword>
<evidence type="ECO:0000313" key="2">
    <source>
        <dbReference type="EMBL" id="VBB06119.1"/>
    </source>
</evidence>
<proteinExistence type="predicted"/>
<keyword evidence="3" id="KW-1185">Reference proteome</keyword>
<evidence type="ECO:0000256" key="1">
    <source>
        <dbReference type="SAM" id="Phobius"/>
    </source>
</evidence>